<evidence type="ECO:0000256" key="1">
    <source>
        <dbReference type="SAM" id="MobiDB-lite"/>
    </source>
</evidence>
<dbReference type="Gene3D" id="2.60.40.10">
    <property type="entry name" value="Immunoglobulins"/>
    <property type="match status" value="1"/>
</dbReference>
<name>A0A378QJ42_MORLA</name>
<evidence type="ECO:0000313" key="3">
    <source>
        <dbReference type="EMBL" id="STZ00344.1"/>
    </source>
</evidence>
<feature type="domain" description="DUF11" evidence="2">
    <location>
        <begin position="330"/>
        <end position="438"/>
    </location>
</feature>
<dbReference type="InterPro" id="IPR001434">
    <property type="entry name" value="OmcB-like_DUF11"/>
</dbReference>
<dbReference type="RefSeq" id="WP_115247771.1">
    <property type="nucleotide sequence ID" value="NZ_UGQC01000001.1"/>
</dbReference>
<accession>A0A378QJ42</accession>
<dbReference type="InterPro" id="IPR013783">
    <property type="entry name" value="Ig-like_fold"/>
</dbReference>
<dbReference type="SUPFAM" id="SSF56925">
    <property type="entry name" value="OMPA-like"/>
    <property type="match status" value="1"/>
</dbReference>
<dbReference type="Proteomes" id="UP000254107">
    <property type="component" value="Unassembled WGS sequence"/>
</dbReference>
<dbReference type="NCBIfam" id="TIGR01451">
    <property type="entry name" value="B_ant_repeat"/>
    <property type="match status" value="1"/>
</dbReference>
<dbReference type="InterPro" id="IPR011250">
    <property type="entry name" value="OMP/PagP_B-barrel"/>
</dbReference>
<reference evidence="3 4" key="1">
    <citation type="submission" date="2018-06" db="EMBL/GenBank/DDBJ databases">
        <authorList>
            <consortium name="Pathogen Informatics"/>
            <person name="Doyle S."/>
        </authorList>
    </citation>
    <scope>NUCLEOTIDE SEQUENCE [LARGE SCALE GENOMIC DNA]</scope>
    <source>
        <strain evidence="3 4">NCTC7911</strain>
    </source>
</reference>
<feature type="region of interest" description="Disordered" evidence="1">
    <location>
        <begin position="1731"/>
        <end position="1750"/>
    </location>
</feature>
<keyword evidence="4" id="KW-1185">Reference proteome</keyword>
<sequence>MSKSVIAKPVSRPTLGRLTVLASSLLLIQMNGHANTVVDIRNVALADYGIGSTKFTTPSNAVTTKAIPKVAYAVNITEPERLTHEPNQEVVWTNVLTNTGFYDENVKIAISELDGNVVGQAKVYADYNGNGVADEDELIDQNIAISIKAGEKITLIVKAMTTPTAKDGDQAGIKITATVVEDNSAYDSATDRVLIVEPRIDYKTANYSKPVEFIMAGDNAYLEVGMALCNSTGDGKDYTWLNVSSSKTGDDLTLKAVETGNNTGKYRVDFPTELNAQAKLDDIMQTLSDDILTAIPTHCETPAGIKTPVGELYKKSVSAKIAVIDNKNELIIDKTANVRETTVGEFIDYNIVVQNNSRYAISNVQLKDNLPTGLGYVTGTVRLNGQKIDTDFVPSGKYITLGLGHIEAGQKHSISYRVRVGAAALAGDGINRAHVEGVSTLTGQPTASSVAQAKVVVNRDSISTDGIIIGKVYADGNRDGIQQLELGELGVAGVRLYLEDGTYAITDSEGKYSLYGIKATTHVIKLDRTTLPKGQHGLGVELVEQSNRNAGDAGSRFIDLKYGELHRADFGLTDALDGISEELAKELKVRAQSVKTTNTALEQAVKSTLELEPNYNKKNDDVNAEGCKDALHIDGQISCQAVKGSDVHERDLPKLTISPIKPKAVQEIELALSDDKGERIEGINSEAGFLNLANQERVDSHRIRVQIKAPKGADTNLYVNGRLIGRESIGKEVVWEEESISGFDYVAVPLERGSNELSVISRDSTGKTISQSSIHVYAPNRISDVKTRTGELVQADGKSEYQVAVSLTDSDGKPYVSATPVTLDATVGTITLTDEDKSQAGTQIIATGGEFLVNIKAPTAPAKGNLHIKVGSTEKIIPLEFTPELRPMIAVGIIDGVLSLDGIERASESDGFERELRSLSGSDKVSGRSAFFLKGKVKGSYLLTMRYDSDKADNDRLFRDIRPDEYYPVYGDSSAKGFDAQSSEKLYVRVDKGRSFLMYGDLKTRVDNNDGLSLGQYDRTLTGVKAHFENDKTIAQAFVSETSTKQTVNETRGLGISGPYPLLSSNASATFSDVLLNSEMVEIITRDKNNPSIIVKRQALARFSDYEIDAVSGALYLRNPITSTDMDGNPIYLRVTVESDTGVGEEYIVGGANIRHRLNDKVSVGASYIQSDDPTNKEELSSVNAVIDVNHHVRFIAEMARYSSDELNDTLANQINANALTHEKDGQAMRAELNYKSSTTTGKLNYTKADIGFDPLSSPATAGRTEIGLDVNRRLNDKTRLNLEGTYSKDDTNGATRQGVSAAVERRLTDKVTAELGVRHYDNDVASANYGEIVTNGLNQSLSPSVTERDYHGTTVRAKVTANLPQFNKSKIFAEYEQDIEHSDRNAWAVGGETSLWDKGRLYARHELSSSLTGDYGLTDTNESNNTIIGVDANYMKDGQVFSEYRLKDGISARENEASIGLRNKFQVREGVYINTSLERLETLSGEGSNDATAVTFGVDYLPKTNYKASGRIEKRWGEQSDTLLSTLGYAYKASEDTTLLAKNHYSRQDDNTTGNSRTVDRFILGVAYRDYNSNIIDYLAKVEYRLDDNSLTGTPYHKDTYIASLHANYHPTRRLTLSSHYAGKWNKLDSLGVNSRTDTHLVSGRMMYDMSERWDVGMQAGTMWTRQNDSRYHLLGAEVGYSPLTNLWLSAGYNFMGYHDEDIADSQTNQKGGYVRLRFKFDETLFKRGQNKTNGSMMPTADEPADLPH</sequence>
<dbReference type="InterPro" id="IPR047589">
    <property type="entry name" value="DUF11_rpt"/>
</dbReference>
<organism evidence="3 4">
    <name type="scientific">Moraxella lacunata</name>
    <dbReference type="NCBI Taxonomy" id="477"/>
    <lineage>
        <taxon>Bacteria</taxon>
        <taxon>Pseudomonadati</taxon>
        <taxon>Pseudomonadota</taxon>
        <taxon>Gammaproteobacteria</taxon>
        <taxon>Moraxellales</taxon>
        <taxon>Moraxellaceae</taxon>
        <taxon>Moraxella</taxon>
    </lineage>
</organism>
<gene>
    <name evidence="3" type="ORF">NCTC7911_01739</name>
</gene>
<dbReference type="Pfam" id="PF01345">
    <property type="entry name" value="DUF11"/>
    <property type="match status" value="1"/>
</dbReference>
<evidence type="ECO:0000313" key="4">
    <source>
        <dbReference type="Proteomes" id="UP000254107"/>
    </source>
</evidence>
<proteinExistence type="predicted"/>
<dbReference type="SUPFAM" id="SSF56935">
    <property type="entry name" value="Porins"/>
    <property type="match status" value="1"/>
</dbReference>
<dbReference type="EMBL" id="UGQC01000001">
    <property type="protein sequence ID" value="STZ00344.1"/>
    <property type="molecule type" value="Genomic_DNA"/>
</dbReference>
<dbReference type="GeneID" id="302270305"/>
<protein>
    <submittedName>
        <fullName evidence="3">Conserved repeat domain</fullName>
    </submittedName>
</protein>
<evidence type="ECO:0000259" key="2">
    <source>
        <dbReference type="Pfam" id="PF01345"/>
    </source>
</evidence>